<sequence length="531" mass="54505">MKSILAVTAAGVLTLTLAACGGGGSSGGTSGSQALADGKTFTMALRGDPGNLDPQFTSLSITLATDRFLYDSLLNIDPNGGLVAGLADKWQGTTTKATFSLRKGVTCSDGTPLTAGDVAANINFVGDAKNASTRIGLYVPAGAKATADDAAGTVTVTSPTPDAFLTHNLGALQIVCRQGMKNRGLLKQGADGTGMYKLTEAVSGDHYTLTRRKDYAWGPGAWRTGQHGLPDRVVFKIVTSETTATNLLLSRQVNAVQLAGADRQRLTAAKTFRRDVVAPLGELWFNEKAGFPGADETVRRALTQALDLGQLGQVVTSGTGQPATGLVAPGMGPCKQQPIASSLPAHDMNAARSALDAAGWTAGAGGVRAKDGRKLSIAFYYSTSLGPAMQAGAELVQKTWKAIGVDVSLKGVTDTETGRLIAGGQGAWNATILPLGLTLPSEAVPFLSGPTPPNGTNFAGIKNAGYLAGVKAASAVEGAAGCDKWTAAEKALYEHVDLVPFVDSVAPIFGQGARFDLVEGNVAPSSIRMLG</sequence>
<evidence type="ECO:0000259" key="2">
    <source>
        <dbReference type="Pfam" id="PF00496"/>
    </source>
</evidence>
<evidence type="ECO:0000313" key="3">
    <source>
        <dbReference type="EMBL" id="TQM00599.1"/>
    </source>
</evidence>
<dbReference type="InterPro" id="IPR039424">
    <property type="entry name" value="SBP_5"/>
</dbReference>
<feature type="domain" description="Solute-binding protein family 5" evidence="2">
    <location>
        <begin position="82"/>
        <end position="417"/>
    </location>
</feature>
<evidence type="ECO:0000256" key="1">
    <source>
        <dbReference type="SAM" id="SignalP"/>
    </source>
</evidence>
<organism evidence="3 4">
    <name type="scientific">Actinoallomurus bryophytorum</name>
    <dbReference type="NCBI Taxonomy" id="1490222"/>
    <lineage>
        <taxon>Bacteria</taxon>
        <taxon>Bacillati</taxon>
        <taxon>Actinomycetota</taxon>
        <taxon>Actinomycetes</taxon>
        <taxon>Streptosporangiales</taxon>
        <taxon>Thermomonosporaceae</taxon>
        <taxon>Actinoallomurus</taxon>
    </lineage>
</organism>
<dbReference type="Proteomes" id="UP000316096">
    <property type="component" value="Unassembled WGS sequence"/>
</dbReference>
<dbReference type="Gene3D" id="3.40.190.10">
    <property type="entry name" value="Periplasmic binding protein-like II"/>
    <property type="match status" value="1"/>
</dbReference>
<dbReference type="GO" id="GO:1904680">
    <property type="term" value="F:peptide transmembrane transporter activity"/>
    <property type="evidence" value="ECO:0007669"/>
    <property type="project" value="TreeGrafter"/>
</dbReference>
<dbReference type="OrthoDB" id="5240629at2"/>
<dbReference type="Pfam" id="PF00496">
    <property type="entry name" value="SBP_bac_5"/>
    <property type="match status" value="1"/>
</dbReference>
<dbReference type="GO" id="GO:0015833">
    <property type="term" value="P:peptide transport"/>
    <property type="evidence" value="ECO:0007669"/>
    <property type="project" value="TreeGrafter"/>
</dbReference>
<evidence type="ECO:0000313" key="4">
    <source>
        <dbReference type="Proteomes" id="UP000316096"/>
    </source>
</evidence>
<comment type="caution">
    <text evidence="3">The sequence shown here is derived from an EMBL/GenBank/DDBJ whole genome shotgun (WGS) entry which is preliminary data.</text>
</comment>
<feature type="chain" id="PRO_5038731292" evidence="1">
    <location>
        <begin position="19"/>
        <end position="531"/>
    </location>
</feature>
<dbReference type="PROSITE" id="PS51257">
    <property type="entry name" value="PROKAR_LIPOPROTEIN"/>
    <property type="match status" value="1"/>
</dbReference>
<dbReference type="EMBL" id="VFOZ01000001">
    <property type="protein sequence ID" value="TQM00599.1"/>
    <property type="molecule type" value="Genomic_DNA"/>
</dbReference>
<dbReference type="Gene3D" id="3.10.105.10">
    <property type="entry name" value="Dipeptide-binding Protein, Domain 3"/>
    <property type="match status" value="1"/>
</dbReference>
<dbReference type="SUPFAM" id="SSF53850">
    <property type="entry name" value="Periplasmic binding protein-like II"/>
    <property type="match status" value="1"/>
</dbReference>
<dbReference type="InterPro" id="IPR000914">
    <property type="entry name" value="SBP_5_dom"/>
</dbReference>
<reference evidence="3 4" key="1">
    <citation type="submission" date="2019-06" db="EMBL/GenBank/DDBJ databases">
        <title>Sequencing the genomes of 1000 actinobacteria strains.</title>
        <authorList>
            <person name="Klenk H.-P."/>
        </authorList>
    </citation>
    <scope>NUCLEOTIDE SEQUENCE [LARGE SCALE GENOMIC DNA]</scope>
    <source>
        <strain evidence="3 4">DSM 102200</strain>
    </source>
</reference>
<accession>A0A543CU81</accession>
<dbReference type="AlphaFoldDB" id="A0A543CU81"/>
<dbReference type="RefSeq" id="WP_141960271.1">
    <property type="nucleotide sequence ID" value="NZ_VFOZ01000001.1"/>
</dbReference>
<keyword evidence="4" id="KW-1185">Reference proteome</keyword>
<feature type="signal peptide" evidence="1">
    <location>
        <begin position="1"/>
        <end position="18"/>
    </location>
</feature>
<proteinExistence type="predicted"/>
<keyword evidence="1" id="KW-0732">Signal</keyword>
<gene>
    <name evidence="3" type="ORF">FB559_6314</name>
</gene>
<dbReference type="CDD" id="cd00995">
    <property type="entry name" value="PBP2_NikA_DppA_OppA_like"/>
    <property type="match status" value="1"/>
</dbReference>
<protein>
    <submittedName>
        <fullName evidence="3">Peptide/nickel transport system substrate-binding protein</fullName>
    </submittedName>
</protein>
<dbReference type="PANTHER" id="PTHR30290">
    <property type="entry name" value="PERIPLASMIC BINDING COMPONENT OF ABC TRANSPORTER"/>
    <property type="match status" value="1"/>
</dbReference>
<name>A0A543CU81_9ACTN</name>